<dbReference type="SMART" id="SM00895">
    <property type="entry name" value="FCD"/>
    <property type="match status" value="1"/>
</dbReference>
<evidence type="ECO:0000256" key="2">
    <source>
        <dbReference type="ARBA" id="ARBA00023125"/>
    </source>
</evidence>
<protein>
    <submittedName>
        <fullName evidence="6">GntR family transcriptional regulator</fullName>
    </submittedName>
</protein>
<reference evidence="6" key="1">
    <citation type="submission" date="2022-04" db="EMBL/GenBank/DDBJ databases">
        <title>Whole genome sequence of Sphaerotilus sp. FB-5.</title>
        <authorList>
            <person name="Takeda M."/>
            <person name="Narihara S."/>
            <person name="Akimoto M."/>
            <person name="Akimoto R."/>
            <person name="Nishiyashiki S."/>
            <person name="Murakami T."/>
        </authorList>
    </citation>
    <scope>NUCLEOTIDE SEQUENCE</scope>
    <source>
        <strain evidence="6">FB-5</strain>
    </source>
</reference>
<feature type="compositionally biased region" description="Polar residues" evidence="4">
    <location>
        <begin position="1"/>
        <end position="10"/>
    </location>
</feature>
<dbReference type="EMBL" id="AP025730">
    <property type="protein sequence ID" value="BDI07738.1"/>
    <property type="molecule type" value="Genomic_DNA"/>
</dbReference>
<dbReference type="InterPro" id="IPR036390">
    <property type="entry name" value="WH_DNA-bd_sf"/>
</dbReference>
<dbReference type="Pfam" id="PF07729">
    <property type="entry name" value="FCD"/>
    <property type="match status" value="1"/>
</dbReference>
<sequence length="273" mass="29213">MATEWQNRQLMTPEMDPIEADPPAATGAADPASLVATLRKLIIDGRYGAGARLAEIPVAAALGVSRTPVRLAFRTLEQEGLLEKTGKRGYTVRAFSEADVLCALEVRGALEGLAARRLAEQAPPPAVLAVLAELDGALAEGAAVLGKGHLTADDIAHWSRLNERFHRAIVQAGGGRVIADAIARNDHLPFASAGSLVIDRDALEREYLKLQLAQMQHQLIVDALRRRESARVEMLMREHAYIALRYGRLFGLEVQVGAGGTAEKGHKGAASPA</sequence>
<dbReference type="Pfam" id="PF00392">
    <property type="entry name" value="GntR"/>
    <property type="match status" value="1"/>
</dbReference>
<evidence type="ECO:0000256" key="4">
    <source>
        <dbReference type="SAM" id="MobiDB-lite"/>
    </source>
</evidence>
<dbReference type="SMART" id="SM00345">
    <property type="entry name" value="HTH_GNTR"/>
    <property type="match status" value="1"/>
</dbReference>
<keyword evidence="2" id="KW-0238">DNA-binding</keyword>
<feature type="region of interest" description="Disordered" evidence="4">
    <location>
        <begin position="1"/>
        <end position="28"/>
    </location>
</feature>
<keyword evidence="1" id="KW-0805">Transcription regulation</keyword>
<dbReference type="PANTHER" id="PTHR43537:SF51">
    <property type="entry name" value="HTH-TYPE TRANSCRIPTIONAL REGULATOR LGOR-RELATED"/>
    <property type="match status" value="1"/>
</dbReference>
<dbReference type="InterPro" id="IPR011711">
    <property type="entry name" value="GntR_C"/>
</dbReference>
<evidence type="ECO:0000256" key="1">
    <source>
        <dbReference type="ARBA" id="ARBA00023015"/>
    </source>
</evidence>
<accession>A0ABM7YSW8</accession>
<dbReference type="PANTHER" id="PTHR43537">
    <property type="entry name" value="TRANSCRIPTIONAL REGULATOR, GNTR FAMILY"/>
    <property type="match status" value="1"/>
</dbReference>
<evidence type="ECO:0000313" key="7">
    <source>
        <dbReference type="Proteomes" id="UP001057498"/>
    </source>
</evidence>
<dbReference type="InterPro" id="IPR000524">
    <property type="entry name" value="Tscrpt_reg_HTH_GntR"/>
</dbReference>
<evidence type="ECO:0000313" key="6">
    <source>
        <dbReference type="EMBL" id="BDI07738.1"/>
    </source>
</evidence>
<dbReference type="InterPro" id="IPR036388">
    <property type="entry name" value="WH-like_DNA-bd_sf"/>
</dbReference>
<evidence type="ECO:0000256" key="3">
    <source>
        <dbReference type="ARBA" id="ARBA00023163"/>
    </source>
</evidence>
<dbReference type="PROSITE" id="PS50949">
    <property type="entry name" value="HTH_GNTR"/>
    <property type="match status" value="1"/>
</dbReference>
<dbReference type="Gene3D" id="1.20.120.530">
    <property type="entry name" value="GntR ligand-binding domain-like"/>
    <property type="match status" value="1"/>
</dbReference>
<dbReference type="InterPro" id="IPR008920">
    <property type="entry name" value="TF_FadR/GntR_C"/>
</dbReference>
<organism evidence="6 7">
    <name type="scientific">Sphaerotilus microaerophilus</name>
    <dbReference type="NCBI Taxonomy" id="2914710"/>
    <lineage>
        <taxon>Bacteria</taxon>
        <taxon>Pseudomonadati</taxon>
        <taxon>Pseudomonadota</taxon>
        <taxon>Betaproteobacteria</taxon>
        <taxon>Burkholderiales</taxon>
        <taxon>Sphaerotilaceae</taxon>
        <taxon>Sphaerotilus</taxon>
    </lineage>
</organism>
<evidence type="ECO:0000259" key="5">
    <source>
        <dbReference type="PROSITE" id="PS50949"/>
    </source>
</evidence>
<dbReference type="Gene3D" id="1.10.10.10">
    <property type="entry name" value="Winged helix-like DNA-binding domain superfamily/Winged helix DNA-binding domain"/>
    <property type="match status" value="1"/>
</dbReference>
<keyword evidence="3" id="KW-0804">Transcription</keyword>
<dbReference type="Proteomes" id="UP001057498">
    <property type="component" value="Chromosome"/>
</dbReference>
<dbReference type="CDD" id="cd07377">
    <property type="entry name" value="WHTH_GntR"/>
    <property type="match status" value="1"/>
</dbReference>
<keyword evidence="7" id="KW-1185">Reference proteome</keyword>
<dbReference type="SUPFAM" id="SSF46785">
    <property type="entry name" value="Winged helix' DNA-binding domain"/>
    <property type="match status" value="1"/>
</dbReference>
<gene>
    <name evidence="6" type="ORF">CATMQ487_47080</name>
</gene>
<proteinExistence type="predicted"/>
<dbReference type="SUPFAM" id="SSF48008">
    <property type="entry name" value="GntR ligand-binding domain-like"/>
    <property type="match status" value="1"/>
</dbReference>
<name>A0ABM7YSW8_9BURK</name>
<feature type="domain" description="HTH gntR-type" evidence="5">
    <location>
        <begin position="28"/>
        <end position="95"/>
    </location>
</feature>